<keyword evidence="6" id="KW-1185">Reference proteome</keyword>
<accession>A0A7W6JVR2</accession>
<dbReference type="PROSITE" id="PS00622">
    <property type="entry name" value="HTH_LUXR_1"/>
    <property type="match status" value="1"/>
</dbReference>
<dbReference type="AlphaFoldDB" id="A0A7W6JVR2"/>
<organism evidence="5 6">
    <name type="scientific">Sphingomonas kyeonggiensis</name>
    <dbReference type="NCBI Taxonomy" id="1268553"/>
    <lineage>
        <taxon>Bacteria</taxon>
        <taxon>Pseudomonadati</taxon>
        <taxon>Pseudomonadota</taxon>
        <taxon>Alphaproteobacteria</taxon>
        <taxon>Sphingomonadales</taxon>
        <taxon>Sphingomonadaceae</taxon>
        <taxon>Sphingomonas</taxon>
    </lineage>
</organism>
<evidence type="ECO:0000256" key="2">
    <source>
        <dbReference type="ARBA" id="ARBA00023125"/>
    </source>
</evidence>
<dbReference type="PROSITE" id="PS50043">
    <property type="entry name" value="HTH_LUXR_2"/>
    <property type="match status" value="1"/>
</dbReference>
<dbReference type="InterPro" id="IPR016032">
    <property type="entry name" value="Sig_transdc_resp-reg_C-effctor"/>
</dbReference>
<dbReference type="Gene3D" id="1.10.10.10">
    <property type="entry name" value="Winged helix-like DNA-binding domain superfamily/Winged helix DNA-binding domain"/>
    <property type="match status" value="1"/>
</dbReference>
<dbReference type="InterPro" id="IPR000014">
    <property type="entry name" value="PAS"/>
</dbReference>
<dbReference type="EMBL" id="JACIEH010000003">
    <property type="protein sequence ID" value="MBB4100453.1"/>
    <property type="molecule type" value="Genomic_DNA"/>
</dbReference>
<keyword evidence="3" id="KW-0804">Transcription</keyword>
<name>A0A7W6JVR2_9SPHN</name>
<dbReference type="CDD" id="cd06170">
    <property type="entry name" value="LuxR_C_like"/>
    <property type="match status" value="1"/>
</dbReference>
<keyword evidence="1" id="KW-0805">Transcription regulation</keyword>
<sequence length="224" mass="24294">MIYRRKFSQKIVPQQGEIFISKVAQPSQEHVLGISSRELIHAAIDHSSIGVAVFDRDFTVHFLNSAITRLLGAGAYATHGLAILGMLGVDVDVAMAEMASQGGWDGLVSIDAPGCVEWHVTVEAFDGANNAAGWLITMLRHVARPAPVSLTDPQLIALSGKLTAREREVMLALQEGASNKAIALRLAISPRTVEFHRARIMQRFAATSVVELVRKVSEDTRATM</sequence>
<dbReference type="SMART" id="SM00421">
    <property type="entry name" value="HTH_LUXR"/>
    <property type="match status" value="1"/>
</dbReference>
<evidence type="ECO:0000313" key="6">
    <source>
        <dbReference type="Proteomes" id="UP000557392"/>
    </source>
</evidence>
<dbReference type="GO" id="GO:0006355">
    <property type="term" value="P:regulation of DNA-templated transcription"/>
    <property type="evidence" value="ECO:0007669"/>
    <property type="project" value="InterPro"/>
</dbReference>
<gene>
    <name evidence="5" type="ORF">GGR46_004025</name>
</gene>
<evidence type="ECO:0000256" key="1">
    <source>
        <dbReference type="ARBA" id="ARBA00023015"/>
    </source>
</evidence>
<comment type="caution">
    <text evidence="5">The sequence shown here is derived from an EMBL/GenBank/DDBJ whole genome shotgun (WGS) entry which is preliminary data.</text>
</comment>
<dbReference type="InterPro" id="IPR035965">
    <property type="entry name" value="PAS-like_dom_sf"/>
</dbReference>
<dbReference type="PRINTS" id="PR00038">
    <property type="entry name" value="HTHLUXR"/>
</dbReference>
<dbReference type="RefSeq" id="WP_246426223.1">
    <property type="nucleotide sequence ID" value="NZ_JACIEH010000003.1"/>
</dbReference>
<feature type="domain" description="HTH luxR-type" evidence="4">
    <location>
        <begin position="155"/>
        <end position="220"/>
    </location>
</feature>
<dbReference type="InterPro" id="IPR036388">
    <property type="entry name" value="WH-like_DNA-bd_sf"/>
</dbReference>
<protein>
    <submittedName>
        <fullName evidence="5">DNA-binding CsgD family transcriptional regulator</fullName>
    </submittedName>
</protein>
<dbReference type="PANTHER" id="PTHR44688">
    <property type="entry name" value="DNA-BINDING TRANSCRIPTIONAL ACTIVATOR DEVR_DOSR"/>
    <property type="match status" value="1"/>
</dbReference>
<dbReference type="SUPFAM" id="SSF55785">
    <property type="entry name" value="PYP-like sensor domain (PAS domain)"/>
    <property type="match status" value="1"/>
</dbReference>
<proteinExistence type="predicted"/>
<dbReference type="GO" id="GO:0003677">
    <property type="term" value="F:DNA binding"/>
    <property type="evidence" value="ECO:0007669"/>
    <property type="project" value="UniProtKB-KW"/>
</dbReference>
<evidence type="ECO:0000313" key="5">
    <source>
        <dbReference type="EMBL" id="MBB4100453.1"/>
    </source>
</evidence>
<dbReference type="SUPFAM" id="SSF46894">
    <property type="entry name" value="C-terminal effector domain of the bipartite response regulators"/>
    <property type="match status" value="1"/>
</dbReference>
<dbReference type="Pfam" id="PF13188">
    <property type="entry name" value="PAS_8"/>
    <property type="match status" value="1"/>
</dbReference>
<evidence type="ECO:0000256" key="3">
    <source>
        <dbReference type="ARBA" id="ARBA00023163"/>
    </source>
</evidence>
<reference evidence="5 6" key="1">
    <citation type="submission" date="2020-08" db="EMBL/GenBank/DDBJ databases">
        <title>Genomic Encyclopedia of Type Strains, Phase IV (KMG-IV): sequencing the most valuable type-strain genomes for metagenomic binning, comparative biology and taxonomic classification.</title>
        <authorList>
            <person name="Goeker M."/>
        </authorList>
    </citation>
    <scope>NUCLEOTIDE SEQUENCE [LARGE SCALE GENOMIC DNA]</scope>
    <source>
        <strain evidence="5 6">DSM 101806</strain>
    </source>
</reference>
<dbReference type="InterPro" id="IPR000792">
    <property type="entry name" value="Tscrpt_reg_LuxR_C"/>
</dbReference>
<dbReference type="Pfam" id="PF00196">
    <property type="entry name" value="GerE"/>
    <property type="match status" value="1"/>
</dbReference>
<dbReference type="Proteomes" id="UP000557392">
    <property type="component" value="Unassembled WGS sequence"/>
</dbReference>
<keyword evidence="2 5" id="KW-0238">DNA-binding</keyword>
<evidence type="ECO:0000259" key="4">
    <source>
        <dbReference type="PROSITE" id="PS50043"/>
    </source>
</evidence>
<dbReference type="PANTHER" id="PTHR44688:SF16">
    <property type="entry name" value="DNA-BINDING TRANSCRIPTIONAL ACTIVATOR DEVR_DOSR"/>
    <property type="match status" value="1"/>
</dbReference>